<name>A0A0M3T5F8_BIFLI</name>
<organism evidence="2 3">
    <name type="scientific">Bifidobacterium longum subsp. infantis</name>
    <dbReference type="NCBI Taxonomy" id="1682"/>
    <lineage>
        <taxon>Bacteria</taxon>
        <taxon>Bacillati</taxon>
        <taxon>Actinomycetota</taxon>
        <taxon>Actinomycetes</taxon>
        <taxon>Bifidobacteriales</taxon>
        <taxon>Bifidobacteriaceae</taxon>
        <taxon>Bifidobacterium</taxon>
    </lineage>
</organism>
<dbReference type="Proteomes" id="UP000067206">
    <property type="component" value="Chromosome"/>
</dbReference>
<protein>
    <submittedName>
        <fullName evidence="2">Uncharacterized protein</fullName>
    </submittedName>
</protein>
<proteinExistence type="predicted"/>
<gene>
    <name evidence="2" type="ORF">RY67_85</name>
</gene>
<feature type="region of interest" description="Disordered" evidence="1">
    <location>
        <begin position="15"/>
        <end position="45"/>
    </location>
</feature>
<evidence type="ECO:0000256" key="1">
    <source>
        <dbReference type="SAM" id="MobiDB-lite"/>
    </source>
</evidence>
<reference evidence="2 3" key="1">
    <citation type="submission" date="2014-12" db="EMBL/GenBank/DDBJ databases">
        <title>Complete genome sequence of Bifidobacterium longum subsp. infantis BT1.</title>
        <authorList>
            <person name="Kim J.F."/>
            <person name="Kwak M.-J."/>
        </authorList>
    </citation>
    <scope>NUCLEOTIDE SEQUENCE [LARGE SCALE GENOMIC DNA]</scope>
    <source>
        <strain evidence="2 3">BT1</strain>
    </source>
</reference>
<dbReference type="PATRIC" id="fig|1682.24.peg.84"/>
<sequence length="45" mass="5248">MLRGNMTCGRFDRMAPSRRAERRTPFSPGSRTLMSNVRFSTQDRL</sequence>
<accession>A0A0M3T5F8</accession>
<evidence type="ECO:0000313" key="3">
    <source>
        <dbReference type="Proteomes" id="UP000067206"/>
    </source>
</evidence>
<dbReference type="AlphaFoldDB" id="A0A0M3T5F8"/>
<dbReference type="EMBL" id="CP010411">
    <property type="protein sequence ID" value="ALE08161.1"/>
    <property type="molecule type" value="Genomic_DNA"/>
</dbReference>
<feature type="compositionally biased region" description="Polar residues" evidence="1">
    <location>
        <begin position="27"/>
        <end position="45"/>
    </location>
</feature>
<evidence type="ECO:0000313" key="2">
    <source>
        <dbReference type="EMBL" id="ALE08161.1"/>
    </source>
</evidence>
<feature type="compositionally biased region" description="Basic and acidic residues" evidence="1">
    <location>
        <begin position="15"/>
        <end position="24"/>
    </location>
</feature>